<dbReference type="RefSeq" id="WP_153346329.1">
    <property type="nucleotide sequence ID" value="NZ_WIVE01000074.1"/>
</dbReference>
<name>A0A7X1ZGJ5_9PROT</name>
<dbReference type="Pfam" id="PF07309">
    <property type="entry name" value="FlaF"/>
    <property type="match status" value="1"/>
</dbReference>
<dbReference type="GO" id="GO:0044781">
    <property type="term" value="P:bacterial-type flagellum organization"/>
    <property type="evidence" value="ECO:0007669"/>
    <property type="project" value="InterPro"/>
</dbReference>
<evidence type="ECO:0000313" key="2">
    <source>
        <dbReference type="Proteomes" id="UP000434582"/>
    </source>
</evidence>
<evidence type="ECO:0008006" key="3">
    <source>
        <dbReference type="Google" id="ProtNLM"/>
    </source>
</evidence>
<dbReference type="EMBL" id="WIVE01000074">
    <property type="protein sequence ID" value="MQX38158.1"/>
    <property type="molecule type" value="Genomic_DNA"/>
</dbReference>
<protein>
    <recommendedName>
        <fullName evidence="3">Flagellar protein FlaF</fullName>
    </recommendedName>
</protein>
<proteinExistence type="predicted"/>
<gene>
    <name evidence="1" type="ORF">GHC57_16710</name>
</gene>
<accession>A0A7X1ZGJ5</accession>
<sequence>MTPDDASRPTPPSTAEDDATALARVAVVLSSARESGDPVALDSALDLNLYLWVGIRTLVRRPDNALPPEVKDNLLHLSAYVARKCVHERATLDDADIGTLINANLQIAEGLLEGQLGAASAPV</sequence>
<dbReference type="Proteomes" id="UP000434582">
    <property type="component" value="Unassembled WGS sequence"/>
</dbReference>
<organism evidence="1 2">
    <name type="scientific">Roseospira navarrensis</name>
    <dbReference type="NCBI Taxonomy" id="140058"/>
    <lineage>
        <taxon>Bacteria</taxon>
        <taxon>Pseudomonadati</taxon>
        <taxon>Pseudomonadota</taxon>
        <taxon>Alphaproteobacteria</taxon>
        <taxon>Rhodospirillales</taxon>
        <taxon>Rhodospirillaceae</taxon>
        <taxon>Roseospira</taxon>
    </lineage>
</organism>
<keyword evidence="2" id="KW-1185">Reference proteome</keyword>
<comment type="caution">
    <text evidence="1">The sequence shown here is derived from an EMBL/GenBank/DDBJ whole genome shotgun (WGS) entry which is preliminary data.</text>
</comment>
<reference evidence="1 2" key="1">
    <citation type="submission" date="2019-10" db="EMBL/GenBank/DDBJ databases">
        <title>Draft whole-genome sequence of the purple nonsulfur photosynthetic bacterium Roseospira navarrensis DSM 15114.</title>
        <authorList>
            <person name="Kyndt J.A."/>
            <person name="Meyer T.E."/>
        </authorList>
    </citation>
    <scope>NUCLEOTIDE SEQUENCE [LARGE SCALE GENOMIC DNA]</scope>
    <source>
        <strain evidence="1 2">DSM 15114</strain>
    </source>
</reference>
<dbReference type="AlphaFoldDB" id="A0A7X1ZGJ5"/>
<evidence type="ECO:0000313" key="1">
    <source>
        <dbReference type="EMBL" id="MQX38158.1"/>
    </source>
</evidence>
<dbReference type="OrthoDB" id="7366919at2"/>
<dbReference type="InterPro" id="IPR010845">
    <property type="entry name" value="FlaF"/>
</dbReference>